<keyword evidence="3" id="KW-1185">Reference proteome</keyword>
<sequence>MVQHIQAEPLQALSAELQTDSRGQQSHYRLSQCRAADRQQGAAVPLQALSAELQTDSRGQQSHYRLSVQSCRQTAGGNRATTGSHSAELQTDSRGQQCHYRLSVQSCRQTAGGSRATTGSQCRAADRQQGAAVPLQALSAELQTHNRGRCGAADKYHTSGSGFHIKKPN</sequence>
<evidence type="ECO:0000313" key="3">
    <source>
        <dbReference type="Proteomes" id="UP001331515"/>
    </source>
</evidence>
<proteinExistence type="predicted"/>
<dbReference type="AlphaFoldDB" id="A0AAN8HIV1"/>
<protein>
    <submittedName>
        <fullName evidence="2">Uncharacterized protein</fullName>
    </submittedName>
</protein>
<dbReference type="Proteomes" id="UP001331515">
    <property type="component" value="Unassembled WGS sequence"/>
</dbReference>
<accession>A0AAN8HIV1</accession>
<reference evidence="2 3" key="1">
    <citation type="journal article" date="2023" name="Mol. Biol. Evol.">
        <title>Genomics of Secondarily Temperate Adaptation in the Only Non-Antarctic Icefish.</title>
        <authorList>
            <person name="Rivera-Colon A.G."/>
            <person name="Rayamajhi N."/>
            <person name="Minhas B.F."/>
            <person name="Madrigal G."/>
            <person name="Bilyk K.T."/>
            <person name="Yoon V."/>
            <person name="Hune M."/>
            <person name="Gregory S."/>
            <person name="Cheng C.H.C."/>
            <person name="Catchen J.M."/>
        </authorList>
    </citation>
    <scope>NUCLEOTIDE SEQUENCE [LARGE SCALE GENOMIC DNA]</scope>
    <source>
        <tissue evidence="2">White muscle</tissue>
    </source>
</reference>
<gene>
    <name evidence="2" type="ORF">CgunFtcFv8_012244</name>
</gene>
<comment type="caution">
    <text evidence="2">The sequence shown here is derived from an EMBL/GenBank/DDBJ whole genome shotgun (WGS) entry which is preliminary data.</text>
</comment>
<organism evidence="2 3">
    <name type="scientific">Champsocephalus gunnari</name>
    <name type="common">Mackerel icefish</name>
    <dbReference type="NCBI Taxonomy" id="52237"/>
    <lineage>
        <taxon>Eukaryota</taxon>
        <taxon>Metazoa</taxon>
        <taxon>Chordata</taxon>
        <taxon>Craniata</taxon>
        <taxon>Vertebrata</taxon>
        <taxon>Euteleostomi</taxon>
        <taxon>Actinopterygii</taxon>
        <taxon>Neopterygii</taxon>
        <taxon>Teleostei</taxon>
        <taxon>Neoteleostei</taxon>
        <taxon>Acanthomorphata</taxon>
        <taxon>Eupercaria</taxon>
        <taxon>Perciformes</taxon>
        <taxon>Notothenioidei</taxon>
        <taxon>Channichthyidae</taxon>
        <taxon>Champsocephalus</taxon>
    </lineage>
</organism>
<dbReference type="EMBL" id="JAURVH010001526">
    <property type="protein sequence ID" value="KAK5917346.1"/>
    <property type="molecule type" value="Genomic_DNA"/>
</dbReference>
<evidence type="ECO:0000256" key="1">
    <source>
        <dbReference type="SAM" id="MobiDB-lite"/>
    </source>
</evidence>
<name>A0AAN8HIV1_CHAGU</name>
<evidence type="ECO:0000313" key="2">
    <source>
        <dbReference type="EMBL" id="KAK5917346.1"/>
    </source>
</evidence>
<feature type="region of interest" description="Disordered" evidence="1">
    <location>
        <begin position="73"/>
        <end position="92"/>
    </location>
</feature>